<dbReference type="Proteomes" id="UP001377168">
    <property type="component" value="Unassembled WGS sequence"/>
</dbReference>
<gene>
    <name evidence="1" type="ORF">WKI67_27800</name>
</gene>
<protein>
    <submittedName>
        <fullName evidence="1">PaaI family thioesterase</fullName>
        <ecNumber evidence="1">3.1.2.-</ecNumber>
    </submittedName>
</protein>
<evidence type="ECO:0000313" key="1">
    <source>
        <dbReference type="EMBL" id="MEJ8637175.1"/>
    </source>
</evidence>
<proteinExistence type="predicted"/>
<accession>A0ACC6Q0D7</accession>
<evidence type="ECO:0000313" key="2">
    <source>
        <dbReference type="Proteomes" id="UP001377168"/>
    </source>
</evidence>
<organism evidence="1 2">
    <name type="scientific">Streptomyces achmelvichensis</name>
    <dbReference type="NCBI Taxonomy" id="3134111"/>
    <lineage>
        <taxon>Bacteria</taxon>
        <taxon>Bacillati</taxon>
        <taxon>Actinomycetota</taxon>
        <taxon>Actinomycetes</taxon>
        <taxon>Kitasatosporales</taxon>
        <taxon>Streptomycetaceae</taxon>
        <taxon>Streptomyces</taxon>
    </lineage>
</organism>
<keyword evidence="2" id="KW-1185">Reference proteome</keyword>
<name>A0ACC6Q0D7_9ACTN</name>
<dbReference type="EMBL" id="JBBKAJ010000022">
    <property type="protein sequence ID" value="MEJ8637175.1"/>
    <property type="molecule type" value="Genomic_DNA"/>
</dbReference>
<reference evidence="1" key="1">
    <citation type="submission" date="2024-03" db="EMBL/GenBank/DDBJ databases">
        <title>Novel Streptomyces species of biotechnological and ecological value are a feature of Machair soil.</title>
        <authorList>
            <person name="Prole J.R."/>
            <person name="Goodfellow M."/>
            <person name="Allenby N."/>
            <person name="Ward A.C."/>
        </authorList>
    </citation>
    <scope>NUCLEOTIDE SEQUENCE</scope>
    <source>
        <strain evidence="1">MS2.AVA.5</strain>
    </source>
</reference>
<sequence length="179" mass="18882">MPELTSLPETVEFTEPRSRTHTWSLPASYAAAGRLTGLELLRLTIDGGLPQPPICGTLGFRLVEAHEGRAVFEGETGEHLLNPMGSVHGGYLATLLDSALGCAVMTTLAAGRAYTTVQLGVNLVRPVFADTERLRCEGTVIHAGRTTATAEARVTGADSGKLYAHATTTCAVFAWQGTS</sequence>
<dbReference type="EC" id="3.1.2.-" evidence="1"/>
<comment type="caution">
    <text evidence="1">The sequence shown here is derived from an EMBL/GenBank/DDBJ whole genome shotgun (WGS) entry which is preliminary data.</text>
</comment>
<keyword evidence="1" id="KW-0378">Hydrolase</keyword>